<protein>
    <submittedName>
        <fullName evidence="2">Nucleoside-diphosphate-sugar epimerase</fullName>
    </submittedName>
</protein>
<dbReference type="PANTHER" id="PTHR43245">
    <property type="entry name" value="BIFUNCTIONAL POLYMYXIN RESISTANCE PROTEIN ARNA"/>
    <property type="match status" value="1"/>
</dbReference>
<feature type="domain" description="NAD-dependent epimerase/dehydratase" evidence="1">
    <location>
        <begin position="6"/>
        <end position="227"/>
    </location>
</feature>
<dbReference type="EMBL" id="FNNP01000011">
    <property type="protein sequence ID" value="SDX77107.1"/>
    <property type="molecule type" value="Genomic_DNA"/>
</dbReference>
<dbReference type="SUPFAM" id="SSF51735">
    <property type="entry name" value="NAD(P)-binding Rossmann-fold domains"/>
    <property type="match status" value="1"/>
</dbReference>
<gene>
    <name evidence="2" type="ORF">SAMN05444358_11129</name>
</gene>
<dbReference type="STRING" id="985054.SAMN05444358_11129"/>
<evidence type="ECO:0000259" key="1">
    <source>
        <dbReference type="Pfam" id="PF01370"/>
    </source>
</evidence>
<name>A0A1H3EEQ6_9RHOB</name>
<dbReference type="InterPro" id="IPR001509">
    <property type="entry name" value="Epimerase_deHydtase"/>
</dbReference>
<accession>A0A1H3EEQ6</accession>
<dbReference type="Gene3D" id="3.40.50.720">
    <property type="entry name" value="NAD(P)-binding Rossmann-like Domain"/>
    <property type="match status" value="1"/>
</dbReference>
<organism evidence="2 3">
    <name type="scientific">Ruegeria halocynthiae</name>
    <dbReference type="NCBI Taxonomy" id="985054"/>
    <lineage>
        <taxon>Bacteria</taxon>
        <taxon>Pseudomonadati</taxon>
        <taxon>Pseudomonadota</taxon>
        <taxon>Alphaproteobacteria</taxon>
        <taxon>Rhodobacterales</taxon>
        <taxon>Roseobacteraceae</taxon>
        <taxon>Ruegeria</taxon>
    </lineage>
</organism>
<dbReference type="Proteomes" id="UP000183400">
    <property type="component" value="Unassembled WGS sequence"/>
</dbReference>
<dbReference type="InterPro" id="IPR036291">
    <property type="entry name" value="NAD(P)-bd_dom_sf"/>
</dbReference>
<reference evidence="3" key="1">
    <citation type="submission" date="2016-10" db="EMBL/GenBank/DDBJ databases">
        <authorList>
            <person name="Varghese N."/>
            <person name="Submissions S."/>
        </authorList>
    </citation>
    <scope>NUCLEOTIDE SEQUENCE [LARGE SCALE GENOMIC DNA]</scope>
    <source>
        <strain evidence="3">DSM 27839</strain>
    </source>
</reference>
<dbReference type="AlphaFoldDB" id="A0A1H3EEQ6"/>
<proteinExistence type="predicted"/>
<dbReference type="Pfam" id="PF01370">
    <property type="entry name" value="Epimerase"/>
    <property type="match status" value="1"/>
</dbReference>
<sequence length="327" mass="35202">MISLRVLVTGATGFLGGRLCGFLRDQGLDVVATGRSAPRCADLRDQGFEVHRADLTCSLDPVQFGGLDAIAHTAALSAPSGALPAFQSANVDATRNVVALAQQAQVRRFVNISSPSVYFALRDQLDIRETCPLPAPFNNYARTKAEAEQIVLATPSIGPISLRPRGIYGPGDTALLPRLLKTAQSHPLPLFRNGRASIDLTHISDVCRAVLAALTAGVEAEGEIFNISGGEALPTKKIIEMACQRADVQPRWRPMPLRPTLAAARMVEQVYTLWPGAGEPKVTAYALALLAFEQSLNIDKASRVLNWHPNIRFNEGIESVFWAGSVS</sequence>
<evidence type="ECO:0000313" key="2">
    <source>
        <dbReference type="EMBL" id="SDX77107.1"/>
    </source>
</evidence>
<evidence type="ECO:0000313" key="3">
    <source>
        <dbReference type="Proteomes" id="UP000183400"/>
    </source>
</evidence>
<dbReference type="PANTHER" id="PTHR43245:SF51">
    <property type="entry name" value="SHORT CHAIN DEHYDROGENASE_REDUCTASE FAMILY 42E, MEMBER 2"/>
    <property type="match status" value="1"/>
</dbReference>
<keyword evidence="3" id="KW-1185">Reference proteome</keyword>
<dbReference type="InterPro" id="IPR050177">
    <property type="entry name" value="Lipid_A_modif_metabolic_enz"/>
</dbReference>